<gene>
    <name evidence="10" type="ORF">PECAL_5P21840</name>
</gene>
<dbReference type="Pfam" id="PF13561">
    <property type="entry name" value="adh_short_C2"/>
    <property type="match status" value="1"/>
</dbReference>
<dbReference type="Pfam" id="PF11527">
    <property type="entry name" value="ARL2_Bind_BART"/>
    <property type="match status" value="1"/>
</dbReference>
<name>A0A8J2SW85_9STRA</name>
<dbReference type="InterPro" id="IPR002347">
    <property type="entry name" value="SDR_fam"/>
</dbReference>
<dbReference type="AlphaFoldDB" id="A0A8J2SW85"/>
<dbReference type="GO" id="GO:0005737">
    <property type="term" value="C:cytoplasm"/>
    <property type="evidence" value="ECO:0007669"/>
    <property type="project" value="UniProtKB-SubCell"/>
</dbReference>
<keyword evidence="11" id="KW-1185">Reference proteome</keyword>
<dbReference type="InterPro" id="IPR023379">
    <property type="entry name" value="BART_dom"/>
</dbReference>
<evidence type="ECO:0000313" key="11">
    <source>
        <dbReference type="Proteomes" id="UP000789595"/>
    </source>
</evidence>
<dbReference type="InterPro" id="IPR042541">
    <property type="entry name" value="BART_sf"/>
</dbReference>
<accession>A0A8J2SW85</accession>
<evidence type="ECO:0000256" key="6">
    <source>
        <dbReference type="ARBA" id="ARBA00023069"/>
    </source>
</evidence>
<keyword evidence="5" id="KW-0560">Oxidoreductase</keyword>
<dbReference type="GO" id="GO:0016616">
    <property type="term" value="F:oxidoreductase activity, acting on the CH-OH group of donors, NAD or NADP as acceptor"/>
    <property type="evidence" value="ECO:0007669"/>
    <property type="project" value="UniProtKB-ARBA"/>
</dbReference>
<feature type="compositionally biased region" description="Basic and acidic residues" evidence="8">
    <location>
        <begin position="16"/>
        <end position="34"/>
    </location>
</feature>
<dbReference type="GO" id="GO:0050664">
    <property type="term" value="F:oxidoreductase activity, acting on NAD(P)H, oxygen as acceptor"/>
    <property type="evidence" value="ECO:0007669"/>
    <property type="project" value="TreeGrafter"/>
</dbReference>
<proteinExistence type="inferred from homology"/>
<evidence type="ECO:0000256" key="1">
    <source>
        <dbReference type="ARBA" id="ARBA00004138"/>
    </source>
</evidence>
<dbReference type="Proteomes" id="UP000789595">
    <property type="component" value="Unassembled WGS sequence"/>
</dbReference>
<dbReference type="Pfam" id="PF00106">
    <property type="entry name" value="adh_short"/>
    <property type="match status" value="1"/>
</dbReference>
<comment type="caution">
    <text evidence="10">The sequence shown here is derived from an EMBL/GenBank/DDBJ whole genome shotgun (WGS) entry which is preliminary data.</text>
</comment>
<dbReference type="GO" id="GO:0005929">
    <property type="term" value="C:cilium"/>
    <property type="evidence" value="ECO:0007669"/>
    <property type="project" value="UniProtKB-SubCell"/>
</dbReference>
<feature type="region of interest" description="Disordered" evidence="8">
    <location>
        <begin position="1"/>
        <end position="34"/>
    </location>
</feature>
<dbReference type="PRINTS" id="PR00081">
    <property type="entry name" value="GDHRDH"/>
</dbReference>
<evidence type="ECO:0000313" key="10">
    <source>
        <dbReference type="EMBL" id="CAH0377646.1"/>
    </source>
</evidence>
<keyword evidence="7" id="KW-0966">Cell projection</keyword>
<evidence type="ECO:0000259" key="9">
    <source>
        <dbReference type="Pfam" id="PF11527"/>
    </source>
</evidence>
<sequence>MESKGEGKYDDDDDDAKSGSTRDAKSEAKDQDEQDDALLRHVFDWYYEDEDLEAELQKFAFDHANEFDDECSSTGEYSLEHTELHREFRSIFERRLEECVERHGSSVQQFYRLVASDQARSTELYSGHTFAAVINSTMSFESFYELMRDAKRGDFYWGVPLLQDMDTLEFLKTPLALLLASTTALRRVAIVTGGTRGVGLGISQALAENDFDLLLTYNSDSAAAEKAVLELKNQFPICAIETVGGDVSLPETRKAIFDKFDSAYAKTHCLGAVVHNAGQYVGVSSTNAAGIKATGPPPGFGDGSLLGADGGVDFTQMHYYQKMYGDAFVDLCERGLARFPEDGGSLVGISSPGCTLQFNPNLGYDMPGSGKCVMEYSMRLFAVRAAAKKVNANVVIPGVTPEGAWEALGATRGMSGKEMAEGVASRLAPMGPTPAKVVGDGVAFLCSPAGRAVTGVSLPVDNGVHLKA</sequence>
<evidence type="ECO:0000256" key="5">
    <source>
        <dbReference type="ARBA" id="ARBA00023002"/>
    </source>
</evidence>
<organism evidence="10 11">
    <name type="scientific">Pelagomonas calceolata</name>
    <dbReference type="NCBI Taxonomy" id="35677"/>
    <lineage>
        <taxon>Eukaryota</taxon>
        <taxon>Sar</taxon>
        <taxon>Stramenopiles</taxon>
        <taxon>Ochrophyta</taxon>
        <taxon>Pelagophyceae</taxon>
        <taxon>Pelagomonadales</taxon>
        <taxon>Pelagomonadaceae</taxon>
        <taxon>Pelagomonas</taxon>
    </lineage>
</organism>
<keyword evidence="6" id="KW-0969">Cilium</keyword>
<dbReference type="Gene3D" id="3.40.50.720">
    <property type="entry name" value="NAD(P)-binding Rossmann-like Domain"/>
    <property type="match status" value="1"/>
</dbReference>
<feature type="domain" description="BART" evidence="9">
    <location>
        <begin position="46"/>
        <end position="151"/>
    </location>
</feature>
<dbReference type="PANTHER" id="PTHR43008">
    <property type="entry name" value="BENZIL REDUCTASE"/>
    <property type="match status" value="1"/>
</dbReference>
<evidence type="ECO:0000256" key="4">
    <source>
        <dbReference type="ARBA" id="ARBA00022490"/>
    </source>
</evidence>
<evidence type="ECO:0000256" key="2">
    <source>
        <dbReference type="ARBA" id="ARBA00004496"/>
    </source>
</evidence>
<keyword evidence="4" id="KW-0963">Cytoplasm</keyword>
<dbReference type="PANTHER" id="PTHR43008:SF4">
    <property type="entry name" value="CHAIN DEHYDROGENASE, PUTATIVE (AFU_ORTHOLOGUE AFUA_4G08710)-RELATED"/>
    <property type="match status" value="1"/>
</dbReference>
<dbReference type="EMBL" id="CAKKNE010000005">
    <property type="protein sequence ID" value="CAH0377646.1"/>
    <property type="molecule type" value="Genomic_DNA"/>
</dbReference>
<evidence type="ECO:0000256" key="3">
    <source>
        <dbReference type="ARBA" id="ARBA00006484"/>
    </source>
</evidence>
<dbReference type="Gene3D" id="1.20.1520.10">
    <property type="entry name" value="ADP-ribosylation factor-like 2-binding protein, domain"/>
    <property type="match status" value="1"/>
</dbReference>
<comment type="subcellular location">
    <subcellularLocation>
        <location evidence="1">Cell projection</location>
        <location evidence="1">Cilium</location>
    </subcellularLocation>
    <subcellularLocation>
        <location evidence="2">Cytoplasm</location>
    </subcellularLocation>
</comment>
<dbReference type="InterPro" id="IPR036291">
    <property type="entry name" value="NAD(P)-bd_dom_sf"/>
</dbReference>
<evidence type="ECO:0000256" key="8">
    <source>
        <dbReference type="SAM" id="MobiDB-lite"/>
    </source>
</evidence>
<comment type="similarity">
    <text evidence="3">Belongs to the short-chain dehydrogenases/reductases (SDR) family.</text>
</comment>
<evidence type="ECO:0000256" key="7">
    <source>
        <dbReference type="ARBA" id="ARBA00023273"/>
    </source>
</evidence>
<protein>
    <recommendedName>
        <fullName evidence="9">BART domain-containing protein</fullName>
    </recommendedName>
</protein>
<dbReference type="SUPFAM" id="SSF51735">
    <property type="entry name" value="NAD(P)-binding Rossmann-fold domains"/>
    <property type="match status" value="1"/>
</dbReference>
<dbReference type="OrthoDB" id="836at2759"/>
<reference evidence="10" key="1">
    <citation type="submission" date="2021-11" db="EMBL/GenBank/DDBJ databases">
        <authorList>
            <consortium name="Genoscope - CEA"/>
            <person name="William W."/>
        </authorList>
    </citation>
    <scope>NUCLEOTIDE SEQUENCE</scope>
</reference>